<reference evidence="12" key="1">
    <citation type="submission" date="2021-07" db="EMBL/GenBank/DDBJ databases">
        <authorList>
            <person name="Branca A.L. A."/>
        </authorList>
    </citation>
    <scope>NUCLEOTIDE SEQUENCE</scope>
</reference>
<feature type="domain" description="FAD-binding FR-type" evidence="11">
    <location>
        <begin position="316"/>
        <end position="444"/>
    </location>
</feature>
<keyword evidence="8" id="KW-0406">Ion transport</keyword>
<evidence type="ECO:0000256" key="2">
    <source>
        <dbReference type="ARBA" id="ARBA00006278"/>
    </source>
</evidence>
<dbReference type="Pfam" id="PF08030">
    <property type="entry name" value="NAD_binding_6"/>
    <property type="match status" value="1"/>
</dbReference>
<feature type="transmembrane region" description="Helical" evidence="10">
    <location>
        <begin position="104"/>
        <end position="126"/>
    </location>
</feature>
<dbReference type="CDD" id="cd06186">
    <property type="entry name" value="NOX_Duox_like_FAD_NADP"/>
    <property type="match status" value="1"/>
</dbReference>
<evidence type="ECO:0000256" key="3">
    <source>
        <dbReference type="ARBA" id="ARBA00022448"/>
    </source>
</evidence>
<keyword evidence="5" id="KW-0249">Electron transport</keyword>
<dbReference type="GO" id="GO:0005886">
    <property type="term" value="C:plasma membrane"/>
    <property type="evidence" value="ECO:0007669"/>
    <property type="project" value="TreeGrafter"/>
</dbReference>
<gene>
    <name evidence="12" type="ORF">PSALAMII_LOCUS5857</name>
</gene>
<feature type="transmembrane region" description="Helical" evidence="10">
    <location>
        <begin position="262"/>
        <end position="283"/>
    </location>
</feature>
<dbReference type="AlphaFoldDB" id="A0A9W4JAU3"/>
<dbReference type="PROSITE" id="PS51384">
    <property type="entry name" value="FAD_FR"/>
    <property type="match status" value="1"/>
</dbReference>
<keyword evidence="6 10" id="KW-1133">Transmembrane helix</keyword>
<dbReference type="PANTHER" id="PTHR32361">
    <property type="entry name" value="FERRIC/CUPRIC REDUCTASE TRANSMEMBRANE COMPONENT"/>
    <property type="match status" value="1"/>
</dbReference>
<dbReference type="InterPro" id="IPR051410">
    <property type="entry name" value="Ferric/Cupric_Reductase"/>
</dbReference>
<dbReference type="SFLD" id="SFLDG01168">
    <property type="entry name" value="Ferric_reductase_subgroup_(FRE"/>
    <property type="match status" value="1"/>
</dbReference>
<dbReference type="InterPro" id="IPR017927">
    <property type="entry name" value="FAD-bd_FR_type"/>
</dbReference>
<dbReference type="Pfam" id="PF01794">
    <property type="entry name" value="Ferric_reduct"/>
    <property type="match status" value="1"/>
</dbReference>
<name>A0A9W4JAU3_9EURO</name>
<protein>
    <recommendedName>
        <fullName evidence="11">FAD-binding FR-type domain-containing protein</fullName>
    </recommendedName>
</protein>
<keyword evidence="3" id="KW-0813">Transport</keyword>
<comment type="subcellular location">
    <subcellularLocation>
        <location evidence="1">Membrane</location>
        <topology evidence="1">Multi-pass membrane protein</topology>
    </subcellularLocation>
</comment>
<evidence type="ECO:0000313" key="13">
    <source>
        <dbReference type="Proteomes" id="UP001152646"/>
    </source>
</evidence>
<keyword evidence="9 10" id="KW-0472">Membrane</keyword>
<evidence type="ECO:0000256" key="8">
    <source>
        <dbReference type="ARBA" id="ARBA00023065"/>
    </source>
</evidence>
<evidence type="ECO:0000256" key="7">
    <source>
        <dbReference type="ARBA" id="ARBA00023002"/>
    </source>
</evidence>
<comment type="similarity">
    <text evidence="2">Belongs to the ferric reductase (FRE) family.</text>
</comment>
<dbReference type="GO" id="GO:0000293">
    <property type="term" value="F:ferric-chelate reductase activity"/>
    <property type="evidence" value="ECO:0007669"/>
    <property type="project" value="UniProtKB-ARBA"/>
</dbReference>
<evidence type="ECO:0000256" key="1">
    <source>
        <dbReference type="ARBA" id="ARBA00004141"/>
    </source>
</evidence>
<dbReference type="GO" id="GO:0006826">
    <property type="term" value="P:iron ion transport"/>
    <property type="evidence" value="ECO:0007669"/>
    <property type="project" value="TreeGrafter"/>
</dbReference>
<evidence type="ECO:0000256" key="9">
    <source>
        <dbReference type="ARBA" id="ARBA00023136"/>
    </source>
</evidence>
<evidence type="ECO:0000313" key="12">
    <source>
        <dbReference type="EMBL" id="CAG8379488.1"/>
    </source>
</evidence>
<proteinExistence type="inferred from homology"/>
<keyword evidence="4 10" id="KW-0812">Transmembrane</keyword>
<dbReference type="SUPFAM" id="SSF52343">
    <property type="entry name" value="Ferredoxin reductase-like, C-terminal NADP-linked domain"/>
    <property type="match status" value="1"/>
</dbReference>
<dbReference type="InterPro" id="IPR013112">
    <property type="entry name" value="FAD-bd_8"/>
</dbReference>
<organism evidence="12 13">
    <name type="scientific">Penicillium salamii</name>
    <dbReference type="NCBI Taxonomy" id="1612424"/>
    <lineage>
        <taxon>Eukaryota</taxon>
        <taxon>Fungi</taxon>
        <taxon>Dikarya</taxon>
        <taxon>Ascomycota</taxon>
        <taxon>Pezizomycotina</taxon>
        <taxon>Eurotiomycetes</taxon>
        <taxon>Eurotiomycetidae</taxon>
        <taxon>Eurotiales</taxon>
        <taxon>Aspergillaceae</taxon>
        <taxon>Penicillium</taxon>
    </lineage>
</organism>
<dbReference type="PANTHER" id="PTHR32361:SF27">
    <property type="entry name" value="FAD-BINDING FR-TYPE DOMAIN-CONTAINING PROTEIN-RELATED"/>
    <property type="match status" value="1"/>
</dbReference>
<dbReference type="GO" id="GO:0015677">
    <property type="term" value="P:copper ion import"/>
    <property type="evidence" value="ECO:0007669"/>
    <property type="project" value="TreeGrafter"/>
</dbReference>
<sequence length="624" mass="69623">MGVQLKGNGPGEPPMNPTIGVPLFVVGGVVVILFVWQTVIRLQNHQRSKQAIKGVDQTRLSRTSRLDAAVKKHILYAPIWGSRHSRELRCFRLHMGSIPLRLEIISLLLYLALNLIFIIVTVDWWIDDYPKKMFQLKYSAGHLAVMNTPGLVLAAGRNNPLVQLLGISFDTFNFMHRWVGRVIASNAVIHMSAVLASQAYTREWDRIRSVCLMATKALLVRSDRMSFVLAKQRCKTNQFSPQAILGFLFIVLQSLSPARHAFYELFLHLHIALALMSFIALWYHLKNLLQQQVLLGTLILWGLDRASRLAILIWRNVGRKPTTATIEALPGSVARVDVAVSRAWSFRPGQHMYLYMPCLGLWTSHPFTVAWTSKSSSATPSEKRGSSDSLRALIGGSERTTVSILVKGQDGFTKKLIQKVEDSAEGHIKALALAEGPFGGIHSLDSYGTLLLIAGGIGITHPMSYLNQAVSTFTESKTATRKVHLVWIVRNLDHLTWVQKFMREILTHESLTSPVNSNGHSYFQFPRLLLSISVHVTAHKDTVEEYIPQPDTPWMEYAPPSVPVNIHHGKPCIQSILEKEKSDQIGAMAVSVCGPGGLGDSVREAVRNVQGEKTVDLFEEAFSW</sequence>
<evidence type="ECO:0000256" key="4">
    <source>
        <dbReference type="ARBA" id="ARBA00022692"/>
    </source>
</evidence>
<dbReference type="InterPro" id="IPR013130">
    <property type="entry name" value="Fe3_Rdtase_TM_dom"/>
</dbReference>
<dbReference type="GO" id="GO:0006879">
    <property type="term" value="P:intracellular iron ion homeostasis"/>
    <property type="evidence" value="ECO:0007669"/>
    <property type="project" value="TreeGrafter"/>
</dbReference>
<evidence type="ECO:0000259" key="11">
    <source>
        <dbReference type="PROSITE" id="PS51384"/>
    </source>
</evidence>
<dbReference type="SFLD" id="SFLDS00052">
    <property type="entry name" value="Ferric_Reductase_Domain"/>
    <property type="match status" value="1"/>
</dbReference>
<comment type="caution">
    <text evidence="12">The sequence shown here is derived from an EMBL/GenBank/DDBJ whole genome shotgun (WGS) entry which is preliminary data.</text>
</comment>
<dbReference type="Pfam" id="PF08022">
    <property type="entry name" value="FAD_binding_8"/>
    <property type="match status" value="1"/>
</dbReference>
<dbReference type="InterPro" id="IPR013121">
    <property type="entry name" value="Fe_red_NAD-bd_6"/>
</dbReference>
<keyword evidence="7" id="KW-0560">Oxidoreductase</keyword>
<evidence type="ECO:0000256" key="10">
    <source>
        <dbReference type="SAM" id="Phobius"/>
    </source>
</evidence>
<evidence type="ECO:0000256" key="6">
    <source>
        <dbReference type="ARBA" id="ARBA00022989"/>
    </source>
</evidence>
<dbReference type="EMBL" id="CAJVPA010000185">
    <property type="protein sequence ID" value="CAG8379488.1"/>
    <property type="molecule type" value="Genomic_DNA"/>
</dbReference>
<feature type="transmembrane region" description="Helical" evidence="10">
    <location>
        <begin position="178"/>
        <end position="200"/>
    </location>
</feature>
<evidence type="ECO:0000256" key="5">
    <source>
        <dbReference type="ARBA" id="ARBA00022982"/>
    </source>
</evidence>
<accession>A0A9W4JAU3</accession>
<dbReference type="InterPro" id="IPR039261">
    <property type="entry name" value="FNR_nucleotide-bd"/>
</dbReference>
<dbReference type="Gene3D" id="3.40.50.80">
    <property type="entry name" value="Nucleotide-binding domain of ferredoxin-NADP reductase (FNR) module"/>
    <property type="match status" value="1"/>
</dbReference>
<feature type="transmembrane region" description="Helical" evidence="10">
    <location>
        <begin position="20"/>
        <end position="40"/>
    </location>
</feature>
<dbReference type="OrthoDB" id="4494341at2759"/>
<dbReference type="Proteomes" id="UP001152646">
    <property type="component" value="Unassembled WGS sequence"/>
</dbReference>